<dbReference type="GO" id="GO:0005576">
    <property type="term" value="C:extracellular region"/>
    <property type="evidence" value="ECO:0007669"/>
    <property type="project" value="UniProtKB-SubCell"/>
</dbReference>
<gene>
    <name evidence="4" type="ORF">CHS0354_028864</name>
</gene>
<proteinExistence type="predicted"/>
<evidence type="ECO:0000256" key="2">
    <source>
        <dbReference type="ARBA" id="ARBA00022525"/>
    </source>
</evidence>
<reference evidence="4" key="2">
    <citation type="journal article" date="2021" name="Genome Biol. Evol.">
        <title>Developing a high-quality reference genome for a parasitic bivalve with doubly uniparental inheritance (Bivalvia: Unionida).</title>
        <authorList>
            <person name="Smith C.H."/>
        </authorList>
    </citation>
    <scope>NUCLEOTIDE SEQUENCE</scope>
    <source>
        <strain evidence="4">CHS0354</strain>
        <tissue evidence="4">Mantle</tissue>
    </source>
</reference>
<dbReference type="Pfam" id="PF03098">
    <property type="entry name" value="An_peroxidase"/>
    <property type="match status" value="1"/>
</dbReference>
<accession>A0AAE0RQK2</accession>
<dbReference type="GO" id="GO:0004601">
    <property type="term" value="F:peroxidase activity"/>
    <property type="evidence" value="ECO:0007669"/>
    <property type="project" value="InterPro"/>
</dbReference>
<dbReference type="InterPro" id="IPR010255">
    <property type="entry name" value="Haem_peroxidase_sf"/>
</dbReference>
<organism evidence="4 5">
    <name type="scientific">Potamilus streckersoni</name>
    <dbReference type="NCBI Taxonomy" id="2493646"/>
    <lineage>
        <taxon>Eukaryota</taxon>
        <taxon>Metazoa</taxon>
        <taxon>Spiralia</taxon>
        <taxon>Lophotrochozoa</taxon>
        <taxon>Mollusca</taxon>
        <taxon>Bivalvia</taxon>
        <taxon>Autobranchia</taxon>
        <taxon>Heteroconchia</taxon>
        <taxon>Palaeoheterodonta</taxon>
        <taxon>Unionida</taxon>
        <taxon>Unionoidea</taxon>
        <taxon>Unionidae</taxon>
        <taxon>Ambleminae</taxon>
        <taxon>Lampsilini</taxon>
        <taxon>Potamilus</taxon>
    </lineage>
</organism>
<sequence length="60" mass="6504">MNVARSAPALDGYCNTPSGPRQQVNKITSYIDGSNVYGSSAAELIRLRNPSLSCKHFFLS</sequence>
<dbReference type="GO" id="GO:0020037">
    <property type="term" value="F:heme binding"/>
    <property type="evidence" value="ECO:0007669"/>
    <property type="project" value="InterPro"/>
</dbReference>
<reference evidence="4" key="3">
    <citation type="submission" date="2023-05" db="EMBL/GenBank/DDBJ databases">
        <authorList>
            <person name="Smith C.H."/>
        </authorList>
    </citation>
    <scope>NUCLEOTIDE SEQUENCE</scope>
    <source>
        <strain evidence="4">CHS0354</strain>
        <tissue evidence="4">Mantle</tissue>
    </source>
</reference>
<dbReference type="Proteomes" id="UP001195483">
    <property type="component" value="Unassembled WGS sequence"/>
</dbReference>
<dbReference type="InterPro" id="IPR037120">
    <property type="entry name" value="Haem_peroxidase_sf_animal"/>
</dbReference>
<evidence type="ECO:0000313" key="5">
    <source>
        <dbReference type="Proteomes" id="UP001195483"/>
    </source>
</evidence>
<evidence type="ECO:0000256" key="1">
    <source>
        <dbReference type="ARBA" id="ARBA00004613"/>
    </source>
</evidence>
<keyword evidence="3" id="KW-0325">Glycoprotein</keyword>
<dbReference type="PROSITE" id="PS50292">
    <property type="entry name" value="PEROXIDASE_3"/>
    <property type="match status" value="1"/>
</dbReference>
<reference evidence="4" key="1">
    <citation type="journal article" date="2021" name="Genome Biol. Evol.">
        <title>A High-Quality Reference Genome for a Parasitic Bivalve with Doubly Uniparental Inheritance (Bivalvia: Unionida).</title>
        <authorList>
            <person name="Smith C.H."/>
        </authorList>
    </citation>
    <scope>NUCLEOTIDE SEQUENCE</scope>
    <source>
        <strain evidence="4">CHS0354</strain>
    </source>
</reference>
<dbReference type="SUPFAM" id="SSF48113">
    <property type="entry name" value="Heme-dependent peroxidases"/>
    <property type="match status" value="1"/>
</dbReference>
<comment type="caution">
    <text evidence="4">The sequence shown here is derived from an EMBL/GenBank/DDBJ whole genome shotgun (WGS) entry which is preliminary data.</text>
</comment>
<evidence type="ECO:0000256" key="3">
    <source>
        <dbReference type="ARBA" id="ARBA00023180"/>
    </source>
</evidence>
<dbReference type="GO" id="GO:0006979">
    <property type="term" value="P:response to oxidative stress"/>
    <property type="evidence" value="ECO:0007669"/>
    <property type="project" value="InterPro"/>
</dbReference>
<protein>
    <submittedName>
        <fullName evidence="4">Uncharacterized protein</fullName>
    </submittedName>
</protein>
<keyword evidence="2" id="KW-0964">Secreted</keyword>
<dbReference type="EMBL" id="JAEAOA010001732">
    <property type="protein sequence ID" value="KAK3577812.1"/>
    <property type="molecule type" value="Genomic_DNA"/>
</dbReference>
<name>A0AAE0RQK2_9BIVA</name>
<dbReference type="InterPro" id="IPR019791">
    <property type="entry name" value="Haem_peroxidase_animal"/>
</dbReference>
<dbReference type="AlphaFoldDB" id="A0AAE0RQK2"/>
<evidence type="ECO:0000313" key="4">
    <source>
        <dbReference type="EMBL" id="KAK3577812.1"/>
    </source>
</evidence>
<dbReference type="PANTHER" id="PTHR11475:SF4">
    <property type="entry name" value="CHORION PEROXIDASE"/>
    <property type="match status" value="1"/>
</dbReference>
<dbReference type="Gene3D" id="1.10.640.10">
    <property type="entry name" value="Haem peroxidase domain superfamily, animal type"/>
    <property type="match status" value="1"/>
</dbReference>
<comment type="subcellular location">
    <subcellularLocation>
        <location evidence="1">Secreted</location>
    </subcellularLocation>
</comment>
<keyword evidence="5" id="KW-1185">Reference proteome</keyword>
<dbReference type="PANTHER" id="PTHR11475">
    <property type="entry name" value="OXIDASE/PEROXIDASE"/>
    <property type="match status" value="1"/>
</dbReference>